<reference evidence="1" key="1">
    <citation type="journal article" date="2015" name="Nature">
        <title>Complex archaea that bridge the gap between prokaryotes and eukaryotes.</title>
        <authorList>
            <person name="Spang A."/>
            <person name="Saw J.H."/>
            <person name="Jorgensen S.L."/>
            <person name="Zaremba-Niedzwiedzka K."/>
            <person name="Martijn J."/>
            <person name="Lind A.E."/>
            <person name="van Eijk R."/>
            <person name="Schleper C."/>
            <person name="Guy L."/>
            <person name="Ettema T.J."/>
        </authorList>
    </citation>
    <scope>NUCLEOTIDE SEQUENCE</scope>
</reference>
<accession>A0A0F8XU38</accession>
<protein>
    <submittedName>
        <fullName evidence="1">Uncharacterized protein</fullName>
    </submittedName>
</protein>
<evidence type="ECO:0000313" key="1">
    <source>
        <dbReference type="EMBL" id="KKK72637.1"/>
    </source>
</evidence>
<name>A0A0F8XU38_9ZZZZ</name>
<dbReference type="AlphaFoldDB" id="A0A0F8XU38"/>
<dbReference type="EMBL" id="LAZR01057161">
    <property type="protein sequence ID" value="KKK72637.1"/>
    <property type="molecule type" value="Genomic_DNA"/>
</dbReference>
<organism evidence="1">
    <name type="scientific">marine sediment metagenome</name>
    <dbReference type="NCBI Taxonomy" id="412755"/>
    <lineage>
        <taxon>unclassified sequences</taxon>
        <taxon>metagenomes</taxon>
        <taxon>ecological metagenomes</taxon>
    </lineage>
</organism>
<proteinExistence type="predicted"/>
<gene>
    <name evidence="1" type="ORF">LCGC14_2901880</name>
</gene>
<sequence length="106" mass="12091">MAKKPVIFIPCHDLIEYQLLPCALLLLLDKLGKGQNDPDSKEHKQQLGVFLADWNTLDKEHQEQFAARMAHVLLDGVTLEHMQAQVAEMAHQSSFNRIFSRNHSSN</sequence>
<comment type="caution">
    <text evidence="1">The sequence shown here is derived from an EMBL/GenBank/DDBJ whole genome shotgun (WGS) entry which is preliminary data.</text>
</comment>